<organism evidence="5 6">
    <name type="scientific">Actinomadura fibrosa</name>
    <dbReference type="NCBI Taxonomy" id="111802"/>
    <lineage>
        <taxon>Bacteria</taxon>
        <taxon>Bacillati</taxon>
        <taxon>Actinomycetota</taxon>
        <taxon>Actinomycetes</taxon>
        <taxon>Streptosporangiales</taxon>
        <taxon>Thermomonosporaceae</taxon>
        <taxon>Actinomadura</taxon>
    </lineage>
</organism>
<dbReference type="Gene3D" id="1.10.10.10">
    <property type="entry name" value="Winged helix-like DNA-binding domain superfamily/Winged helix DNA-binding domain"/>
    <property type="match status" value="1"/>
</dbReference>
<evidence type="ECO:0000256" key="1">
    <source>
        <dbReference type="ARBA" id="ARBA00023015"/>
    </source>
</evidence>
<evidence type="ECO:0000313" key="5">
    <source>
        <dbReference type="EMBL" id="MFD0687413.1"/>
    </source>
</evidence>
<dbReference type="Proteomes" id="UP001597063">
    <property type="component" value="Unassembled WGS sequence"/>
</dbReference>
<comment type="caution">
    <text evidence="5">The sequence shown here is derived from an EMBL/GenBank/DDBJ whole genome shotgun (WGS) entry which is preliminary data.</text>
</comment>
<keyword evidence="3" id="KW-0804">Transcription</keyword>
<reference evidence="6" key="1">
    <citation type="journal article" date="2019" name="Int. J. Syst. Evol. Microbiol.">
        <title>The Global Catalogue of Microorganisms (GCM) 10K type strain sequencing project: providing services to taxonomists for standard genome sequencing and annotation.</title>
        <authorList>
            <consortium name="The Broad Institute Genomics Platform"/>
            <consortium name="The Broad Institute Genome Sequencing Center for Infectious Disease"/>
            <person name="Wu L."/>
            <person name="Ma J."/>
        </authorList>
    </citation>
    <scope>NUCLEOTIDE SEQUENCE [LARGE SCALE GENOMIC DNA]</scope>
    <source>
        <strain evidence="6">JCM 9371</strain>
    </source>
</reference>
<gene>
    <name evidence="5" type="ORF">ACFQZM_23155</name>
</gene>
<proteinExistence type="predicted"/>
<dbReference type="PANTHER" id="PTHR38465:SF2">
    <property type="entry name" value="HTH-TYPE TRANSCRIPTIONAL REGULATOR MMPR5"/>
    <property type="match status" value="1"/>
</dbReference>
<evidence type="ECO:0000259" key="4">
    <source>
        <dbReference type="Pfam" id="PF12802"/>
    </source>
</evidence>
<sequence>MGDATGPRRDPEAIQRFIERFAAQMADAGWQRMPARVFAALLVTDSGALTAAELGELLQVSPAAISGAVRHLSMLHMVARERDPGSRRDVFRVRDEVWHDAILGRDRALTMFEESLYGAAQLVGTDTPAGRRLTESADFFAFMQKELGGMMDRWREHREALRGGASGS</sequence>
<accession>A0ABW2XPX1</accession>
<dbReference type="Pfam" id="PF12802">
    <property type="entry name" value="MarR_2"/>
    <property type="match status" value="1"/>
</dbReference>
<feature type="domain" description="HTH marR-type" evidence="4">
    <location>
        <begin position="36"/>
        <end position="88"/>
    </location>
</feature>
<keyword evidence="6" id="KW-1185">Reference proteome</keyword>
<dbReference type="SUPFAM" id="SSF46785">
    <property type="entry name" value="Winged helix' DNA-binding domain"/>
    <property type="match status" value="1"/>
</dbReference>
<dbReference type="EMBL" id="JBHTGP010000012">
    <property type="protein sequence ID" value="MFD0687413.1"/>
    <property type="molecule type" value="Genomic_DNA"/>
</dbReference>
<keyword evidence="2" id="KW-0238">DNA-binding</keyword>
<dbReference type="InterPro" id="IPR036390">
    <property type="entry name" value="WH_DNA-bd_sf"/>
</dbReference>
<name>A0ABW2XPX1_9ACTN</name>
<evidence type="ECO:0000313" key="6">
    <source>
        <dbReference type="Proteomes" id="UP001597063"/>
    </source>
</evidence>
<dbReference type="InterPro" id="IPR000835">
    <property type="entry name" value="HTH_MarR-typ"/>
</dbReference>
<protein>
    <submittedName>
        <fullName evidence="5">GbsR/MarR family transcriptional regulator</fullName>
    </submittedName>
</protein>
<dbReference type="InterPro" id="IPR052362">
    <property type="entry name" value="HTH-GbsR_regulator"/>
</dbReference>
<dbReference type="PANTHER" id="PTHR38465">
    <property type="entry name" value="HTH-TYPE TRANSCRIPTIONAL REGULATOR MJ1563-RELATED"/>
    <property type="match status" value="1"/>
</dbReference>
<dbReference type="RefSeq" id="WP_242619729.1">
    <property type="nucleotide sequence ID" value="NZ_CAACUY010000254.1"/>
</dbReference>
<evidence type="ECO:0000256" key="3">
    <source>
        <dbReference type="ARBA" id="ARBA00023163"/>
    </source>
</evidence>
<keyword evidence="1" id="KW-0805">Transcription regulation</keyword>
<evidence type="ECO:0000256" key="2">
    <source>
        <dbReference type="ARBA" id="ARBA00023125"/>
    </source>
</evidence>
<dbReference type="Gene3D" id="1.10.287.160">
    <property type="entry name" value="HR1 repeat"/>
    <property type="match status" value="1"/>
</dbReference>
<dbReference type="InterPro" id="IPR036388">
    <property type="entry name" value="WH-like_DNA-bd_sf"/>
</dbReference>